<reference evidence="1 2" key="1">
    <citation type="submission" date="2014-08" db="EMBL/GenBank/DDBJ databases">
        <title>Complete genome sequence of Corynebacterium deserti GIMN1.010 (=DSM 45689), isolated from desert sand in western China.</title>
        <authorList>
            <person name="Ruckert C."/>
            <person name="Albersmeier A."/>
            <person name="Kalinowski J."/>
        </authorList>
    </citation>
    <scope>NUCLEOTIDE SEQUENCE [LARGE SCALE GENOMIC DNA]</scope>
    <source>
        <strain evidence="1 2">GIMN1.010</strain>
    </source>
</reference>
<dbReference type="EMBL" id="CP009220">
    <property type="protein sequence ID" value="ALC06714.1"/>
    <property type="molecule type" value="Genomic_DNA"/>
</dbReference>
<dbReference type="Pfam" id="PF10096">
    <property type="entry name" value="DUF2334"/>
    <property type="match status" value="1"/>
</dbReference>
<proteinExistence type="predicted"/>
<accession>A0A0M4CKZ1</accession>
<dbReference type="PATRIC" id="fig|931089.4.peg.2380"/>
<protein>
    <submittedName>
        <fullName evidence="1">Deacetylase</fullName>
    </submittedName>
</protein>
<dbReference type="STRING" id="931089.CDES_11800"/>
<dbReference type="GO" id="GO:0005975">
    <property type="term" value="P:carbohydrate metabolic process"/>
    <property type="evidence" value="ECO:0007669"/>
    <property type="project" value="InterPro"/>
</dbReference>
<gene>
    <name evidence="1" type="ORF">CDES_11800</name>
</gene>
<dbReference type="KEGG" id="cdx:CDES_11800"/>
<sequence>MCMSGRLLVSVSSIFDQTRSAADRLIKDLRAEGIEVSLLVAPRIDGDWRLAKDKTTLKWFEQQRERGHELILNGFDQAVQGRRAEFATLESHEARLRLTGAIRQMHKIGFELDIFAPPRWRMSEGTFAVLPEFEFTVAASSRGLHNLEAGDFLACRNLSVGEGFGAAKWWRKNVIRAVTRGAEKGNTVRLSASARNLTNPKVAADFRSAALAALELGASAQTYRQAARQI</sequence>
<dbReference type="CDD" id="cd11374">
    <property type="entry name" value="CE4_u10"/>
    <property type="match status" value="1"/>
</dbReference>
<dbReference type="Proteomes" id="UP000068067">
    <property type="component" value="Chromosome"/>
</dbReference>
<evidence type="ECO:0000313" key="2">
    <source>
        <dbReference type="Proteomes" id="UP000068067"/>
    </source>
</evidence>
<evidence type="ECO:0000313" key="1">
    <source>
        <dbReference type="EMBL" id="ALC06714.1"/>
    </source>
</evidence>
<dbReference type="AlphaFoldDB" id="A0A0M4CKZ1"/>
<dbReference type="SUPFAM" id="SSF88713">
    <property type="entry name" value="Glycoside hydrolase/deacetylase"/>
    <property type="match status" value="1"/>
</dbReference>
<organism evidence="1 2">
    <name type="scientific">Corynebacterium deserti GIMN1.010</name>
    <dbReference type="NCBI Taxonomy" id="931089"/>
    <lineage>
        <taxon>Bacteria</taxon>
        <taxon>Bacillati</taxon>
        <taxon>Actinomycetota</taxon>
        <taxon>Actinomycetes</taxon>
        <taxon>Mycobacteriales</taxon>
        <taxon>Corynebacteriaceae</taxon>
        <taxon>Corynebacterium</taxon>
    </lineage>
</organism>
<dbReference type="InterPro" id="IPR018763">
    <property type="entry name" value="DUF2334"/>
</dbReference>
<name>A0A0M4CKZ1_9CORY</name>
<dbReference type="Gene3D" id="3.20.20.370">
    <property type="entry name" value="Glycoside hydrolase/deacetylase"/>
    <property type="match status" value="1"/>
</dbReference>
<keyword evidence="2" id="KW-1185">Reference proteome</keyword>
<dbReference type="InterPro" id="IPR011330">
    <property type="entry name" value="Glyco_hydro/deAcase_b/a-brl"/>
</dbReference>